<dbReference type="GeneTree" id="ENSGT00940000157329"/>
<comment type="similarity">
    <text evidence="1">Belongs to the cornifelin family.</text>
</comment>
<proteinExistence type="inferred from homology"/>
<dbReference type="Ensembl" id="ENSAMXT00000047772.1">
    <property type="protein sequence ID" value="ENSAMXP00000029970.1"/>
    <property type="gene ID" value="ENSAMXG00000039508.1"/>
</dbReference>
<reference evidence="2" key="4">
    <citation type="submission" date="2025-09" db="UniProtKB">
        <authorList>
            <consortium name="Ensembl"/>
        </authorList>
    </citation>
    <scope>IDENTIFICATION</scope>
</reference>
<dbReference type="FunCoup" id="A0A3B1IK91">
    <property type="interactions" value="9"/>
</dbReference>
<dbReference type="Pfam" id="PF04749">
    <property type="entry name" value="PLAC8"/>
    <property type="match status" value="1"/>
</dbReference>
<sequence length="111" mass="12541">MFNAHRNMEVTTQPGPFARTEFQTGLFECCDDCCTCMYGYFCLPCLGCSIASDMGECCLCGLGMPIRSVYRTKYNIKGSMCKDFCISQFCLPCAACQLKRDIDRRKQQGIF</sequence>
<protein>
    <submittedName>
        <fullName evidence="2">Placenta associated 8, tandem duplicate 1</fullName>
    </submittedName>
</protein>
<dbReference type="AlphaFoldDB" id="A0A3B1IK91"/>
<evidence type="ECO:0000313" key="2">
    <source>
        <dbReference type="Ensembl" id="ENSAMXP00000029970.1"/>
    </source>
</evidence>
<reference evidence="3" key="2">
    <citation type="journal article" date="2014" name="Nat. Commun.">
        <title>The cavefish genome reveals candidate genes for eye loss.</title>
        <authorList>
            <person name="McGaugh S.E."/>
            <person name="Gross J.B."/>
            <person name="Aken B."/>
            <person name="Blin M."/>
            <person name="Borowsky R."/>
            <person name="Chalopin D."/>
            <person name="Hinaux H."/>
            <person name="Jeffery W.R."/>
            <person name="Keene A."/>
            <person name="Ma L."/>
            <person name="Minx P."/>
            <person name="Murphy D."/>
            <person name="O'Quin K.E."/>
            <person name="Retaux S."/>
            <person name="Rohner N."/>
            <person name="Searle S.M."/>
            <person name="Stahl B.A."/>
            <person name="Tabin C."/>
            <person name="Volff J.N."/>
            <person name="Yoshizawa M."/>
            <person name="Warren W.C."/>
        </authorList>
    </citation>
    <scope>NUCLEOTIDE SEQUENCE [LARGE SCALE GENOMIC DNA]</scope>
    <source>
        <strain evidence="3">female</strain>
    </source>
</reference>
<dbReference type="Bgee" id="ENSAMXG00000039508">
    <property type="expression patterns" value="Expressed in intestine and 3 other cell types or tissues"/>
</dbReference>
<evidence type="ECO:0000256" key="1">
    <source>
        <dbReference type="ARBA" id="ARBA00009024"/>
    </source>
</evidence>
<dbReference type="Proteomes" id="UP000018467">
    <property type="component" value="Unassembled WGS sequence"/>
</dbReference>
<name>A0A3B1IK91_ASTMX</name>
<reference evidence="2" key="3">
    <citation type="submission" date="2025-08" db="UniProtKB">
        <authorList>
            <consortium name="Ensembl"/>
        </authorList>
    </citation>
    <scope>IDENTIFICATION</scope>
</reference>
<organism evidence="2 3">
    <name type="scientific">Astyanax mexicanus</name>
    <name type="common">Blind cave fish</name>
    <name type="synonym">Astyanax fasciatus mexicanus</name>
    <dbReference type="NCBI Taxonomy" id="7994"/>
    <lineage>
        <taxon>Eukaryota</taxon>
        <taxon>Metazoa</taxon>
        <taxon>Chordata</taxon>
        <taxon>Craniata</taxon>
        <taxon>Vertebrata</taxon>
        <taxon>Euteleostomi</taxon>
        <taxon>Actinopterygii</taxon>
        <taxon>Neopterygii</taxon>
        <taxon>Teleostei</taxon>
        <taxon>Ostariophysi</taxon>
        <taxon>Characiformes</taxon>
        <taxon>Characoidei</taxon>
        <taxon>Acestrorhamphidae</taxon>
        <taxon>Acestrorhamphinae</taxon>
        <taxon>Astyanax</taxon>
    </lineage>
</organism>
<dbReference type="NCBIfam" id="TIGR01571">
    <property type="entry name" value="A_thal_Cys_rich"/>
    <property type="match status" value="1"/>
</dbReference>
<dbReference type="InParanoid" id="A0A3B1IK91"/>
<accession>A0A3B1IK91</accession>
<keyword evidence="3" id="KW-1185">Reference proteome</keyword>
<reference evidence="3" key="1">
    <citation type="submission" date="2013-03" db="EMBL/GenBank/DDBJ databases">
        <authorList>
            <person name="Jeffery W."/>
            <person name="Warren W."/>
            <person name="Wilson R.K."/>
        </authorList>
    </citation>
    <scope>NUCLEOTIDE SEQUENCE</scope>
    <source>
        <strain evidence="3">female</strain>
    </source>
</reference>
<evidence type="ECO:0000313" key="3">
    <source>
        <dbReference type="Proteomes" id="UP000018467"/>
    </source>
</evidence>
<dbReference type="PANTHER" id="PTHR15907">
    <property type="entry name" value="DUF614 FAMILY PROTEIN-RELATED"/>
    <property type="match status" value="1"/>
</dbReference>
<dbReference type="InterPro" id="IPR006461">
    <property type="entry name" value="PLAC_motif_containing"/>
</dbReference>